<evidence type="ECO:0000256" key="3">
    <source>
        <dbReference type="ARBA" id="ARBA00023125"/>
    </source>
</evidence>
<keyword evidence="1 5" id="KW-0597">Phosphoprotein</keyword>
<evidence type="ECO:0000313" key="9">
    <source>
        <dbReference type="Proteomes" id="UP001296993"/>
    </source>
</evidence>
<dbReference type="PROSITE" id="PS50043">
    <property type="entry name" value="HTH_LUXR_2"/>
    <property type="match status" value="1"/>
</dbReference>
<evidence type="ECO:0000313" key="8">
    <source>
        <dbReference type="EMBL" id="MBP2388580.1"/>
    </source>
</evidence>
<accession>A0ABS4XJE6</accession>
<feature type="modified residue" description="4-aspartylphosphate" evidence="5">
    <location>
        <position position="56"/>
    </location>
</feature>
<dbReference type="InterPro" id="IPR011006">
    <property type="entry name" value="CheY-like_superfamily"/>
</dbReference>
<feature type="domain" description="HTH luxR-type" evidence="6">
    <location>
        <begin position="151"/>
        <end position="216"/>
    </location>
</feature>
<dbReference type="CDD" id="cd06170">
    <property type="entry name" value="LuxR_C_like"/>
    <property type="match status" value="1"/>
</dbReference>
<name>A0ABS4XJE6_9MICC</name>
<dbReference type="PANTHER" id="PTHR43214:SF24">
    <property type="entry name" value="TRANSCRIPTIONAL REGULATORY PROTEIN NARL-RELATED"/>
    <property type="match status" value="1"/>
</dbReference>
<evidence type="ECO:0000259" key="6">
    <source>
        <dbReference type="PROSITE" id="PS50043"/>
    </source>
</evidence>
<gene>
    <name evidence="8" type="ORF">JOF47_004153</name>
</gene>
<dbReference type="SUPFAM" id="SSF52172">
    <property type="entry name" value="CheY-like"/>
    <property type="match status" value="1"/>
</dbReference>
<organism evidence="8 9">
    <name type="scientific">Paeniglutamicibacter kerguelensis</name>
    <dbReference type="NCBI Taxonomy" id="254788"/>
    <lineage>
        <taxon>Bacteria</taxon>
        <taxon>Bacillati</taxon>
        <taxon>Actinomycetota</taxon>
        <taxon>Actinomycetes</taxon>
        <taxon>Micrococcales</taxon>
        <taxon>Micrococcaceae</taxon>
        <taxon>Paeniglutamicibacter</taxon>
    </lineage>
</organism>
<dbReference type="InterPro" id="IPR058245">
    <property type="entry name" value="NreC/VraR/RcsB-like_REC"/>
</dbReference>
<dbReference type="RefSeq" id="WP_342592877.1">
    <property type="nucleotide sequence ID" value="NZ_BAAAJY010000004.1"/>
</dbReference>
<dbReference type="Gene3D" id="3.40.50.2300">
    <property type="match status" value="1"/>
</dbReference>
<reference evidence="8 9" key="1">
    <citation type="submission" date="2021-03" db="EMBL/GenBank/DDBJ databases">
        <title>Sequencing the genomes of 1000 actinobacteria strains.</title>
        <authorList>
            <person name="Klenk H.-P."/>
        </authorList>
    </citation>
    <scope>NUCLEOTIDE SEQUENCE [LARGE SCALE GENOMIC DNA]</scope>
    <source>
        <strain evidence="8 9">DSM 15797</strain>
    </source>
</reference>
<dbReference type="InterPro" id="IPR001789">
    <property type="entry name" value="Sig_transdc_resp-reg_receiver"/>
</dbReference>
<evidence type="ECO:0000256" key="5">
    <source>
        <dbReference type="PROSITE-ProRule" id="PRU00169"/>
    </source>
</evidence>
<dbReference type="Pfam" id="PF00196">
    <property type="entry name" value="GerE"/>
    <property type="match status" value="1"/>
</dbReference>
<dbReference type="Proteomes" id="UP001296993">
    <property type="component" value="Unassembled WGS sequence"/>
</dbReference>
<dbReference type="CDD" id="cd17535">
    <property type="entry name" value="REC_NarL-like"/>
    <property type="match status" value="1"/>
</dbReference>
<dbReference type="InterPro" id="IPR000792">
    <property type="entry name" value="Tscrpt_reg_LuxR_C"/>
</dbReference>
<keyword evidence="9" id="KW-1185">Reference proteome</keyword>
<keyword evidence="2" id="KW-0805">Transcription regulation</keyword>
<dbReference type="PRINTS" id="PR00038">
    <property type="entry name" value="HTHLUXR"/>
</dbReference>
<sequence>MTDIQVLVVDNEPLMRQAFKIILDAAPGFHWMGEATNGIEAVNFCAGNTPDVILMDMQMPRMNGVEATEIITTNYPGIGVLAVTAFSSEEYLVPALRAGAAGYMVKDSEPAELLAAVKAVFDGSAAISPSVSQDLIKAIRAAHEVKTSAPGGMPPIALSERELEVLRLLARGRNNPEIAAELHVAETTVKAHLSRIMAKFGVRDRVQTLIRATQFGLVELSMD</sequence>
<dbReference type="EMBL" id="JAGIOF010000004">
    <property type="protein sequence ID" value="MBP2388580.1"/>
    <property type="molecule type" value="Genomic_DNA"/>
</dbReference>
<evidence type="ECO:0000256" key="4">
    <source>
        <dbReference type="ARBA" id="ARBA00023163"/>
    </source>
</evidence>
<evidence type="ECO:0000259" key="7">
    <source>
        <dbReference type="PROSITE" id="PS50110"/>
    </source>
</evidence>
<keyword evidence="3 8" id="KW-0238">DNA-binding</keyword>
<dbReference type="InterPro" id="IPR039420">
    <property type="entry name" value="WalR-like"/>
</dbReference>
<dbReference type="PANTHER" id="PTHR43214">
    <property type="entry name" value="TWO-COMPONENT RESPONSE REGULATOR"/>
    <property type="match status" value="1"/>
</dbReference>
<dbReference type="Pfam" id="PF00072">
    <property type="entry name" value="Response_reg"/>
    <property type="match status" value="1"/>
</dbReference>
<dbReference type="GO" id="GO:0003677">
    <property type="term" value="F:DNA binding"/>
    <property type="evidence" value="ECO:0007669"/>
    <property type="project" value="UniProtKB-KW"/>
</dbReference>
<keyword evidence="4" id="KW-0804">Transcription</keyword>
<feature type="domain" description="Response regulatory" evidence="7">
    <location>
        <begin position="5"/>
        <end position="121"/>
    </location>
</feature>
<evidence type="ECO:0000256" key="2">
    <source>
        <dbReference type="ARBA" id="ARBA00023015"/>
    </source>
</evidence>
<comment type="caution">
    <text evidence="8">The sequence shown here is derived from an EMBL/GenBank/DDBJ whole genome shotgun (WGS) entry which is preliminary data.</text>
</comment>
<dbReference type="PROSITE" id="PS00622">
    <property type="entry name" value="HTH_LUXR_1"/>
    <property type="match status" value="1"/>
</dbReference>
<dbReference type="SMART" id="SM00448">
    <property type="entry name" value="REC"/>
    <property type="match status" value="1"/>
</dbReference>
<evidence type="ECO:0000256" key="1">
    <source>
        <dbReference type="ARBA" id="ARBA00022553"/>
    </source>
</evidence>
<dbReference type="SMART" id="SM00421">
    <property type="entry name" value="HTH_LUXR"/>
    <property type="match status" value="1"/>
</dbReference>
<proteinExistence type="predicted"/>
<dbReference type="PROSITE" id="PS50110">
    <property type="entry name" value="RESPONSE_REGULATORY"/>
    <property type="match status" value="1"/>
</dbReference>
<protein>
    <submittedName>
        <fullName evidence="8">DNA-binding NarL/FixJ family response regulator</fullName>
    </submittedName>
</protein>